<protein>
    <submittedName>
        <fullName evidence="8">Cytochrome c class I</fullName>
    </submittedName>
</protein>
<dbReference type="Pfam" id="PF13442">
    <property type="entry name" value="Cytochrome_CBB3"/>
    <property type="match status" value="1"/>
</dbReference>
<feature type="signal peptide" evidence="6">
    <location>
        <begin position="1"/>
        <end position="19"/>
    </location>
</feature>
<feature type="chain" id="PRO_5003187740" evidence="6">
    <location>
        <begin position="20"/>
        <end position="262"/>
    </location>
</feature>
<evidence type="ECO:0000256" key="6">
    <source>
        <dbReference type="SAM" id="SignalP"/>
    </source>
</evidence>
<dbReference type="eggNOG" id="COG2010">
    <property type="taxonomic scope" value="Bacteria"/>
</dbReference>
<dbReference type="OrthoDB" id="5296507at2"/>
<dbReference type="RefSeq" id="WP_013458046.1">
    <property type="nucleotide sequence ID" value="NC_014761.1"/>
</dbReference>
<dbReference type="STRING" id="670487.Ocepr_1420"/>
<dbReference type="GO" id="GO:0020037">
    <property type="term" value="F:heme binding"/>
    <property type="evidence" value="ECO:0007669"/>
    <property type="project" value="InterPro"/>
</dbReference>
<keyword evidence="9" id="KW-1185">Reference proteome</keyword>
<evidence type="ECO:0000256" key="5">
    <source>
        <dbReference type="SAM" id="Phobius"/>
    </source>
</evidence>
<evidence type="ECO:0000256" key="2">
    <source>
        <dbReference type="ARBA" id="ARBA00022723"/>
    </source>
</evidence>
<dbReference type="Proteomes" id="UP000008722">
    <property type="component" value="Chromosome"/>
</dbReference>
<dbReference type="GO" id="GO:0009055">
    <property type="term" value="F:electron transfer activity"/>
    <property type="evidence" value="ECO:0007669"/>
    <property type="project" value="InterPro"/>
</dbReference>
<keyword evidence="5" id="KW-0472">Membrane</keyword>
<dbReference type="HOGENOM" id="CLU_1048900_0_0_0"/>
<feature type="transmembrane region" description="Helical" evidence="5">
    <location>
        <begin position="225"/>
        <end position="246"/>
    </location>
</feature>
<dbReference type="SUPFAM" id="SSF46626">
    <property type="entry name" value="Cytochrome c"/>
    <property type="match status" value="2"/>
</dbReference>
<keyword evidence="1 4" id="KW-0349">Heme</keyword>
<keyword evidence="5" id="KW-0812">Transmembrane</keyword>
<sequence length="262" mass="26784" precursor="true">MRKTLVLASLLWLAGAAWAGGAELYAQNCASCHGPGGEGVAGVFPPLAGNPRAADAAYVARVVRNGLSGPLTVGGQTFDGSMPPFTQLSDADVEALAGYVAGRLAGTGAAPTPEARPAAAAAGDPEAGRAYFLGNRRFARGGTPCVACHDAPGTGALGGGTLGPDLTGAGARFGSGLAQLLERPGFKVMRSLYADRPLTPEEARDVAAFLAAETGAAAPAPSRGWRFAGLGALGTLLLFLVLLPFWPRQRESYRDRLLRRKA</sequence>
<reference evidence="8 9" key="2">
    <citation type="journal article" date="2011" name="Stand. Genomic Sci.">
        <title>Complete genome sequence of Oceanithermus profundus type strain (506).</title>
        <authorList>
            <person name="Pati A."/>
            <person name="Zhang X."/>
            <person name="Lapidus A."/>
            <person name="Nolan M."/>
            <person name="Lucas S."/>
            <person name="Del Rio T.G."/>
            <person name="Tice H."/>
            <person name="Cheng J.F."/>
            <person name="Tapia R."/>
            <person name="Han C."/>
            <person name="Goodwin L."/>
            <person name="Pitluck S."/>
            <person name="Liolios K."/>
            <person name="Pagani I."/>
            <person name="Ivanova N."/>
            <person name="Mavromatis K."/>
            <person name="Chen A."/>
            <person name="Palaniappan K."/>
            <person name="Hauser L."/>
            <person name="Jeffries C.D."/>
            <person name="Brambilla E.M."/>
            <person name="Rohl A."/>
            <person name="Mwirichia R."/>
            <person name="Rohde M."/>
            <person name="Tindall B.J."/>
            <person name="Sikorski J."/>
            <person name="Wirth R."/>
            <person name="Goker M."/>
            <person name="Woyke T."/>
            <person name="Detter J.C."/>
            <person name="Bristow J."/>
            <person name="Eisen J.A."/>
            <person name="Markowitz V."/>
            <person name="Hugenholtz P."/>
            <person name="Kyrpides N.C."/>
            <person name="Klenk H.P."/>
            <person name="Land M."/>
        </authorList>
    </citation>
    <scope>NUCLEOTIDE SEQUENCE [LARGE SCALE GENOMIC DNA]</scope>
    <source>
        <strain evidence="9">DSM 14977 / NBRC 100410 / VKM B-2274 / 506</strain>
    </source>
</reference>
<dbReference type="Gene3D" id="1.10.760.10">
    <property type="entry name" value="Cytochrome c-like domain"/>
    <property type="match status" value="2"/>
</dbReference>
<dbReference type="KEGG" id="opr:Ocepr_1420"/>
<dbReference type="AlphaFoldDB" id="E4U946"/>
<dbReference type="EMBL" id="CP002361">
    <property type="protein sequence ID" value="ADR36876.1"/>
    <property type="molecule type" value="Genomic_DNA"/>
</dbReference>
<proteinExistence type="predicted"/>
<dbReference type="PANTHER" id="PTHR35008">
    <property type="entry name" value="BLL4482 PROTEIN-RELATED"/>
    <property type="match status" value="1"/>
</dbReference>
<reference evidence="9" key="1">
    <citation type="submission" date="2010-11" db="EMBL/GenBank/DDBJ databases">
        <title>The complete sequence of chromosome of Oceanithermus profundus DSM 14977.</title>
        <authorList>
            <consortium name="US DOE Joint Genome Institute (JGI-PGF)"/>
            <person name="Lucas S."/>
            <person name="Copeland A."/>
            <person name="Lapidus A."/>
            <person name="Bruce D."/>
            <person name="Goodwin L."/>
            <person name="Pitluck S."/>
            <person name="Kyrpides N."/>
            <person name="Mavromatis K."/>
            <person name="Pagani I."/>
            <person name="Ivanova N."/>
            <person name="Zhang X."/>
            <person name="Brettin T."/>
            <person name="Detter J.C."/>
            <person name="Tapia R."/>
            <person name="Han C."/>
            <person name="Land M."/>
            <person name="Hauser L."/>
            <person name="Markowitz V."/>
            <person name="Cheng J.-F."/>
            <person name="Hugenholtz P."/>
            <person name="Woyke T."/>
            <person name="Wu D."/>
            <person name="Tindall B."/>
            <person name="Faehnrich R."/>
            <person name="Brambilla E."/>
            <person name="Klenk H.-P."/>
            <person name="Eisen J.A."/>
        </authorList>
    </citation>
    <scope>NUCLEOTIDE SEQUENCE [LARGE SCALE GENOMIC DNA]</scope>
    <source>
        <strain evidence="9">DSM 14977 / NBRC 100410 / VKM B-2274 / 506</strain>
    </source>
</reference>
<accession>E4U946</accession>
<evidence type="ECO:0000313" key="9">
    <source>
        <dbReference type="Proteomes" id="UP000008722"/>
    </source>
</evidence>
<evidence type="ECO:0000256" key="4">
    <source>
        <dbReference type="PROSITE-ProRule" id="PRU00433"/>
    </source>
</evidence>
<evidence type="ECO:0000256" key="3">
    <source>
        <dbReference type="ARBA" id="ARBA00023004"/>
    </source>
</evidence>
<feature type="domain" description="Cytochrome c" evidence="7">
    <location>
        <begin position="123"/>
        <end position="214"/>
    </location>
</feature>
<dbReference type="PANTHER" id="PTHR35008:SF8">
    <property type="entry name" value="ALCOHOL DEHYDROGENASE CYTOCHROME C SUBUNIT"/>
    <property type="match status" value="1"/>
</dbReference>
<gene>
    <name evidence="8" type="ordered locus">Ocepr_1420</name>
</gene>
<keyword evidence="2 4" id="KW-0479">Metal-binding</keyword>
<keyword evidence="6" id="KW-0732">Signal</keyword>
<dbReference type="PROSITE" id="PS51007">
    <property type="entry name" value="CYTC"/>
    <property type="match status" value="2"/>
</dbReference>
<dbReference type="InterPro" id="IPR009056">
    <property type="entry name" value="Cyt_c-like_dom"/>
</dbReference>
<evidence type="ECO:0000259" key="7">
    <source>
        <dbReference type="PROSITE" id="PS51007"/>
    </source>
</evidence>
<dbReference type="InterPro" id="IPR036909">
    <property type="entry name" value="Cyt_c-like_dom_sf"/>
</dbReference>
<dbReference type="GO" id="GO:0046872">
    <property type="term" value="F:metal ion binding"/>
    <property type="evidence" value="ECO:0007669"/>
    <property type="project" value="UniProtKB-KW"/>
</dbReference>
<evidence type="ECO:0000256" key="1">
    <source>
        <dbReference type="ARBA" id="ARBA00022617"/>
    </source>
</evidence>
<keyword evidence="5" id="KW-1133">Transmembrane helix</keyword>
<keyword evidence="3 4" id="KW-0408">Iron</keyword>
<organism evidence="8 9">
    <name type="scientific">Oceanithermus profundus (strain DSM 14977 / NBRC 100410 / VKM B-2274 / 506)</name>
    <dbReference type="NCBI Taxonomy" id="670487"/>
    <lineage>
        <taxon>Bacteria</taxon>
        <taxon>Thermotogati</taxon>
        <taxon>Deinococcota</taxon>
        <taxon>Deinococci</taxon>
        <taxon>Thermales</taxon>
        <taxon>Thermaceae</taxon>
        <taxon>Oceanithermus</taxon>
    </lineage>
</organism>
<dbReference type="InterPro" id="IPR051459">
    <property type="entry name" value="Cytochrome_c-type_DH"/>
</dbReference>
<name>E4U946_OCEP5</name>
<feature type="domain" description="Cytochrome c" evidence="7">
    <location>
        <begin position="16"/>
        <end position="104"/>
    </location>
</feature>
<evidence type="ECO:0000313" key="8">
    <source>
        <dbReference type="EMBL" id="ADR36876.1"/>
    </source>
</evidence>